<dbReference type="InterPro" id="IPR053781">
    <property type="entry name" value="F-box_AtFBL13-like"/>
</dbReference>
<proteinExistence type="predicted"/>
<accession>A0A8T1ZRS5</accession>
<reference evidence="2 3" key="1">
    <citation type="submission" date="2020-12" db="EMBL/GenBank/DDBJ databases">
        <title>Concerted genomic and epigenomic changes stabilize Arabidopsis allopolyploids.</title>
        <authorList>
            <person name="Chen Z."/>
        </authorList>
    </citation>
    <scope>NUCLEOTIDE SEQUENCE [LARGE SCALE GENOMIC DNA]</scope>
    <source>
        <strain evidence="2">Allo738</strain>
        <tissue evidence="2">Leaf</tissue>
    </source>
</reference>
<feature type="domain" description="F-box" evidence="1">
    <location>
        <begin position="1"/>
        <end position="54"/>
    </location>
</feature>
<sequence>MDLVSRLPDEVLCHILSFLTTKETALTSVLSKRWLNLWTLVPNLDIDDSVFLHPEEGKRDRPEIIQSFMDFVDRIISLQGNSPINKVSLKCQTGVDSDNLDFWIENVLARGVSDLDLCIVFGDRYWLSSSGFESNKLVKLKIGSGIDLGWWTESIFLPMLKTLVLDSVEFCVDKFAILLPACPALEELDMANIKGLDSDETVSSASLKTLKIKSSVGSGTFSFDTPSLVYLGYSDSVAEDYHLANLQNLFEARINLVVTKDQIERARAPNNDWLEDDEDDVALRLGNVAKLMYGIRNVQKLCLTSSTLEVLSLCCESMPVFNNLKLLRLRRGESRWQAVPVLLKNCPHLETLSIVDLSHCVPDTFGDVCDCISQEDKVCPRSTCPVKRLEIEGFRGTMREIKIIKHFLDYFPCLKEIEISDQGYGLTQPDVPEVIDLQVQMMKLYKKSLTCNVEIMVCESLYNKLTAQILRRT</sequence>
<dbReference type="EMBL" id="JAEFBK010000010">
    <property type="protein sequence ID" value="KAG7561378.1"/>
    <property type="molecule type" value="Genomic_DNA"/>
</dbReference>
<name>A0A8T1ZRS5_9BRAS</name>
<keyword evidence="3" id="KW-1185">Reference proteome</keyword>
<evidence type="ECO:0000259" key="1">
    <source>
        <dbReference type="PROSITE" id="PS50181"/>
    </source>
</evidence>
<organism evidence="2 3">
    <name type="scientific">Arabidopsis thaliana x Arabidopsis arenosa</name>
    <dbReference type="NCBI Taxonomy" id="1240361"/>
    <lineage>
        <taxon>Eukaryota</taxon>
        <taxon>Viridiplantae</taxon>
        <taxon>Streptophyta</taxon>
        <taxon>Embryophyta</taxon>
        <taxon>Tracheophyta</taxon>
        <taxon>Spermatophyta</taxon>
        <taxon>Magnoliopsida</taxon>
        <taxon>eudicotyledons</taxon>
        <taxon>Gunneridae</taxon>
        <taxon>Pentapetalae</taxon>
        <taxon>rosids</taxon>
        <taxon>malvids</taxon>
        <taxon>Brassicales</taxon>
        <taxon>Brassicaceae</taxon>
        <taxon>Camelineae</taxon>
        <taxon>Arabidopsis</taxon>
    </lineage>
</organism>
<evidence type="ECO:0000313" key="3">
    <source>
        <dbReference type="Proteomes" id="UP000694240"/>
    </source>
</evidence>
<dbReference type="Pfam" id="PF24758">
    <property type="entry name" value="LRR_At5g56370"/>
    <property type="match status" value="1"/>
</dbReference>
<dbReference type="InterPro" id="IPR055294">
    <property type="entry name" value="FBL60-like"/>
</dbReference>
<comment type="caution">
    <text evidence="2">The sequence shown here is derived from an EMBL/GenBank/DDBJ whole genome shotgun (WGS) entry which is preliminary data.</text>
</comment>
<dbReference type="InterPro" id="IPR006566">
    <property type="entry name" value="FBD"/>
</dbReference>
<dbReference type="InterPro" id="IPR001810">
    <property type="entry name" value="F-box_dom"/>
</dbReference>
<dbReference type="CDD" id="cd22160">
    <property type="entry name" value="F-box_AtFBL13-like"/>
    <property type="match status" value="1"/>
</dbReference>
<dbReference type="Proteomes" id="UP000694240">
    <property type="component" value="Chromosome 10"/>
</dbReference>
<dbReference type="PANTHER" id="PTHR31293">
    <property type="entry name" value="RNI-LIKE SUPERFAMILY PROTEIN"/>
    <property type="match status" value="1"/>
</dbReference>
<dbReference type="PANTHER" id="PTHR31293:SF16">
    <property type="entry name" value="RNI-LIKE SUPERFAMILY PROTEIN"/>
    <property type="match status" value="1"/>
</dbReference>
<gene>
    <name evidence="2" type="ORF">ISN45_Aa05g027980</name>
</gene>
<protein>
    <submittedName>
        <fullName evidence="2">FBD domain</fullName>
    </submittedName>
</protein>
<dbReference type="AlphaFoldDB" id="A0A8T1ZRS5"/>
<dbReference type="SMART" id="SM00579">
    <property type="entry name" value="FBD"/>
    <property type="match status" value="1"/>
</dbReference>
<dbReference type="InterPro" id="IPR055411">
    <property type="entry name" value="LRR_FXL15/At3g58940/PEG3-like"/>
</dbReference>
<evidence type="ECO:0000313" key="2">
    <source>
        <dbReference type="EMBL" id="KAG7561378.1"/>
    </source>
</evidence>
<dbReference type="PROSITE" id="PS50181">
    <property type="entry name" value="FBOX"/>
    <property type="match status" value="1"/>
</dbReference>
<dbReference type="Pfam" id="PF00646">
    <property type="entry name" value="F-box"/>
    <property type="match status" value="1"/>
</dbReference>